<keyword evidence="3 6" id="KW-0133">Cell shape</keyword>
<evidence type="ECO:0000313" key="9">
    <source>
        <dbReference type="Proteomes" id="UP001208567"/>
    </source>
</evidence>
<keyword evidence="5 6" id="KW-0961">Cell wall biogenesis/degradation</keyword>
<feature type="active site" description="Nucleophile" evidence="6">
    <location>
        <position position="251"/>
    </location>
</feature>
<evidence type="ECO:0000256" key="5">
    <source>
        <dbReference type="ARBA" id="ARBA00023316"/>
    </source>
</evidence>
<gene>
    <name evidence="8" type="ORF">bsdE14_19000</name>
</gene>
<evidence type="ECO:0000256" key="2">
    <source>
        <dbReference type="ARBA" id="ARBA00022679"/>
    </source>
</evidence>
<evidence type="ECO:0000313" key="8">
    <source>
        <dbReference type="EMBL" id="GLC30490.1"/>
    </source>
</evidence>
<dbReference type="PANTHER" id="PTHR30582">
    <property type="entry name" value="L,D-TRANSPEPTIDASE"/>
    <property type="match status" value="1"/>
</dbReference>
<comment type="pathway">
    <text evidence="1 6">Cell wall biogenesis; peptidoglycan biosynthesis.</text>
</comment>
<protein>
    <submittedName>
        <fullName evidence="8">L,D-transpeptidase</fullName>
    </submittedName>
</protein>
<dbReference type="PANTHER" id="PTHR30582:SF2">
    <property type="entry name" value="L,D-TRANSPEPTIDASE YCIB-RELATED"/>
    <property type="match status" value="1"/>
</dbReference>
<evidence type="ECO:0000256" key="6">
    <source>
        <dbReference type="PROSITE-ProRule" id="PRU01373"/>
    </source>
</evidence>
<dbReference type="PROSITE" id="PS52029">
    <property type="entry name" value="LD_TPASE"/>
    <property type="match status" value="1"/>
</dbReference>
<dbReference type="CDD" id="cd16913">
    <property type="entry name" value="YkuD_like"/>
    <property type="match status" value="1"/>
</dbReference>
<dbReference type="RefSeq" id="WP_264849755.1">
    <property type="nucleotide sequence ID" value="NZ_BRXR01000001.1"/>
</dbReference>
<evidence type="ECO:0000259" key="7">
    <source>
        <dbReference type="PROSITE" id="PS52029"/>
    </source>
</evidence>
<evidence type="ECO:0000256" key="3">
    <source>
        <dbReference type="ARBA" id="ARBA00022960"/>
    </source>
</evidence>
<name>A0ABQ5N636_9CLOT</name>
<organism evidence="8 9">
    <name type="scientific">Clostridium omnivorum</name>
    <dbReference type="NCBI Taxonomy" id="1604902"/>
    <lineage>
        <taxon>Bacteria</taxon>
        <taxon>Bacillati</taxon>
        <taxon>Bacillota</taxon>
        <taxon>Clostridia</taxon>
        <taxon>Eubacteriales</taxon>
        <taxon>Clostridiaceae</taxon>
        <taxon>Clostridium</taxon>
    </lineage>
</organism>
<dbReference type="Gene3D" id="2.40.440.10">
    <property type="entry name" value="L,D-transpeptidase catalytic domain-like"/>
    <property type="match status" value="1"/>
</dbReference>
<comment type="caution">
    <text evidence="8">The sequence shown here is derived from an EMBL/GenBank/DDBJ whole genome shotgun (WGS) entry which is preliminary data.</text>
</comment>
<dbReference type="InterPro" id="IPR005490">
    <property type="entry name" value="LD_TPept_cat_dom"/>
</dbReference>
<keyword evidence="4 6" id="KW-0573">Peptidoglycan synthesis</keyword>
<reference evidence="8 9" key="1">
    <citation type="journal article" date="2024" name="Int. J. Syst. Evol. Microbiol.">
        <title>Clostridium omnivorum sp. nov., isolated from anoxic soil under the treatment of reductive soil disinfestation.</title>
        <authorList>
            <person name="Ueki A."/>
            <person name="Tonouchi A."/>
            <person name="Kaku N."/>
            <person name="Honma S."/>
            <person name="Ueki K."/>
        </authorList>
    </citation>
    <scope>NUCLEOTIDE SEQUENCE [LARGE SCALE GENOMIC DNA]</scope>
    <source>
        <strain evidence="8 9">E14</strain>
    </source>
</reference>
<keyword evidence="2" id="KW-0808">Transferase</keyword>
<dbReference type="InterPro" id="IPR050979">
    <property type="entry name" value="LD-transpeptidase"/>
</dbReference>
<accession>A0ABQ5N636</accession>
<dbReference type="InterPro" id="IPR038063">
    <property type="entry name" value="Transpep_catalytic_dom"/>
</dbReference>
<sequence>MKKSIIIFLIFTIFFIFAPPFLVKYDKTQQITSVEASKKDGVNTEVTNNEIKENESKVSENKVDNEKDEDITTFSSNTCFKKTYYISGDRVNIYEDSTGKDKVIGYLKKNDVIVAYEEKNGYIYCENNVGNKGWVRKNKDNLTGSNYKATQYKVDINITTQKMNITKDNKNIKTILCSTGEVGNADTETPIGVFYVQEKGSYFYSSKYNQGAKYFIKFFSNYLIHSIPTDKNGNIIEEEKKKLGIPVSHGCIRVPMEDSKWIYDNIPKGSMVEIHY</sequence>
<keyword evidence="9" id="KW-1185">Reference proteome</keyword>
<feature type="active site" description="Proton donor/acceptor" evidence="6">
    <location>
        <position position="225"/>
    </location>
</feature>
<dbReference type="Proteomes" id="UP001208567">
    <property type="component" value="Unassembled WGS sequence"/>
</dbReference>
<proteinExistence type="predicted"/>
<dbReference type="SUPFAM" id="SSF141523">
    <property type="entry name" value="L,D-transpeptidase catalytic domain-like"/>
    <property type="match status" value="1"/>
</dbReference>
<evidence type="ECO:0000256" key="1">
    <source>
        <dbReference type="ARBA" id="ARBA00004752"/>
    </source>
</evidence>
<dbReference type="Pfam" id="PF03734">
    <property type="entry name" value="YkuD"/>
    <property type="match status" value="1"/>
</dbReference>
<evidence type="ECO:0000256" key="4">
    <source>
        <dbReference type="ARBA" id="ARBA00022984"/>
    </source>
</evidence>
<dbReference type="EMBL" id="BRXR01000001">
    <property type="protein sequence ID" value="GLC30490.1"/>
    <property type="molecule type" value="Genomic_DNA"/>
</dbReference>
<feature type="domain" description="L,D-TPase catalytic" evidence="7">
    <location>
        <begin position="152"/>
        <end position="275"/>
    </location>
</feature>